<keyword evidence="6" id="KW-0687">Ribonucleoprotein</keyword>
<dbReference type="RefSeq" id="WP_158351638.1">
    <property type="nucleotide sequence ID" value="NZ_CP032998.1"/>
</dbReference>
<evidence type="ECO:0000256" key="2">
    <source>
        <dbReference type="ARBA" id="ARBA00007634"/>
    </source>
</evidence>
<keyword evidence="4" id="KW-0694">RNA-binding</keyword>
<dbReference type="GO" id="GO:0015935">
    <property type="term" value="C:small ribosomal subunit"/>
    <property type="evidence" value="ECO:0007669"/>
    <property type="project" value="TreeGrafter"/>
</dbReference>
<gene>
    <name evidence="9" type="primary">rpsT</name>
    <name evidence="9" type="ORF">D9V79_00490</name>
</gene>
<dbReference type="EMBL" id="CP032998">
    <property type="protein sequence ID" value="QCI26289.1"/>
    <property type="molecule type" value="Genomic_DNA"/>
</dbReference>
<dbReference type="GO" id="GO:0006412">
    <property type="term" value="P:translation"/>
    <property type="evidence" value="ECO:0007669"/>
    <property type="project" value="InterPro"/>
</dbReference>
<protein>
    <recommendedName>
        <fullName evidence="7">Small ribosomal subunit protein bS20</fullName>
    </recommendedName>
    <alternativeName>
        <fullName evidence="8">30S ribosomal protein S20</fullName>
    </alternativeName>
</protein>
<evidence type="ECO:0000256" key="8">
    <source>
        <dbReference type="ARBA" id="ARBA00035343"/>
    </source>
</evidence>
<evidence type="ECO:0000313" key="10">
    <source>
        <dbReference type="Proteomes" id="UP000298636"/>
    </source>
</evidence>
<dbReference type="Proteomes" id="UP000298636">
    <property type="component" value="Chromosome"/>
</dbReference>
<accession>A0A4D6YA52</accession>
<keyword evidence="10" id="KW-1185">Reference proteome</keyword>
<comment type="similarity">
    <text evidence="2">Belongs to the bacterial ribosomal protein bS20 family.</text>
</comment>
<dbReference type="Gene3D" id="1.20.58.110">
    <property type="entry name" value="Ribosomal protein S20"/>
    <property type="match status" value="1"/>
</dbReference>
<evidence type="ECO:0000313" key="9">
    <source>
        <dbReference type="EMBL" id="QCI26289.1"/>
    </source>
</evidence>
<dbReference type="PANTHER" id="PTHR33398">
    <property type="entry name" value="30S RIBOSOMAL PROTEIN S20"/>
    <property type="match status" value="1"/>
</dbReference>
<sequence>MANIKSSKQHNIKSQRKRCYNTSRKSMLRTFMKKVFLAITLKKKNIAMKEFYHVQSILDRLAMKKIIHKNTVSQYKLRFIFNN</sequence>
<evidence type="ECO:0000256" key="6">
    <source>
        <dbReference type="ARBA" id="ARBA00023274"/>
    </source>
</evidence>
<dbReference type="NCBIfam" id="TIGR00029">
    <property type="entry name" value="S20"/>
    <property type="match status" value="1"/>
</dbReference>
<dbReference type="InterPro" id="IPR002583">
    <property type="entry name" value="Ribosomal_bS20"/>
</dbReference>
<proteinExistence type="inferred from homology"/>
<dbReference type="InterPro" id="IPR036510">
    <property type="entry name" value="Ribosomal_bS20_sf"/>
</dbReference>
<dbReference type="PANTHER" id="PTHR33398:SF1">
    <property type="entry name" value="SMALL RIBOSOMAL SUBUNIT PROTEIN BS20C"/>
    <property type="match status" value="1"/>
</dbReference>
<dbReference type="Pfam" id="PF01649">
    <property type="entry name" value="Ribosomal_S20p"/>
    <property type="match status" value="1"/>
</dbReference>
<evidence type="ECO:0000256" key="7">
    <source>
        <dbReference type="ARBA" id="ARBA00035136"/>
    </source>
</evidence>
<dbReference type="GO" id="GO:0070181">
    <property type="term" value="F:small ribosomal subunit rRNA binding"/>
    <property type="evidence" value="ECO:0007669"/>
    <property type="project" value="TreeGrafter"/>
</dbReference>
<dbReference type="AlphaFoldDB" id="A0A4D6YA52"/>
<dbReference type="GO" id="GO:0005829">
    <property type="term" value="C:cytosol"/>
    <property type="evidence" value="ECO:0007669"/>
    <property type="project" value="TreeGrafter"/>
</dbReference>
<dbReference type="OrthoDB" id="9807974at2"/>
<evidence type="ECO:0000256" key="1">
    <source>
        <dbReference type="ARBA" id="ARBA00003134"/>
    </source>
</evidence>
<dbReference type="GO" id="GO:0003735">
    <property type="term" value="F:structural constituent of ribosome"/>
    <property type="evidence" value="ECO:0007669"/>
    <property type="project" value="InterPro"/>
</dbReference>
<evidence type="ECO:0000256" key="3">
    <source>
        <dbReference type="ARBA" id="ARBA00022730"/>
    </source>
</evidence>
<organism evidence="9 10">
    <name type="scientific">Buchnera aphidicola</name>
    <name type="common">Stegophylla sp.</name>
    <dbReference type="NCBI Taxonomy" id="2315800"/>
    <lineage>
        <taxon>Bacteria</taxon>
        <taxon>Pseudomonadati</taxon>
        <taxon>Pseudomonadota</taxon>
        <taxon>Gammaproteobacteria</taxon>
        <taxon>Enterobacterales</taxon>
        <taxon>Erwiniaceae</taxon>
        <taxon>Buchnera</taxon>
    </lineage>
</organism>
<reference evidence="9 10" key="1">
    <citation type="submission" date="2018-10" db="EMBL/GenBank/DDBJ databases">
        <title>Comparative functional genomics of the obligate endosymbiont Buchnera aphidicola.</title>
        <authorList>
            <person name="Chong R.A."/>
        </authorList>
    </citation>
    <scope>NUCLEOTIDE SEQUENCE [LARGE SCALE GENOMIC DNA]</scope>
    <source>
        <strain evidence="9 10">Ssp</strain>
    </source>
</reference>
<dbReference type="SUPFAM" id="SSF46992">
    <property type="entry name" value="Ribosomal protein S20"/>
    <property type="match status" value="1"/>
</dbReference>
<name>A0A4D6YA52_9GAMM</name>
<evidence type="ECO:0000256" key="5">
    <source>
        <dbReference type="ARBA" id="ARBA00022980"/>
    </source>
</evidence>
<comment type="function">
    <text evidence="1">Binds directly to 16S ribosomal RNA.</text>
</comment>
<keyword evidence="3" id="KW-0699">rRNA-binding</keyword>
<evidence type="ECO:0000256" key="4">
    <source>
        <dbReference type="ARBA" id="ARBA00022884"/>
    </source>
</evidence>
<keyword evidence="5 9" id="KW-0689">Ribosomal protein</keyword>